<dbReference type="Gene3D" id="2.40.50.100">
    <property type="match status" value="1"/>
</dbReference>
<evidence type="ECO:0000256" key="1">
    <source>
        <dbReference type="ARBA" id="ARBA00009477"/>
    </source>
</evidence>
<name>A0A2R8BCJ1_9RHOB</name>
<dbReference type="OrthoDB" id="9806939at2"/>
<dbReference type="PANTHER" id="PTHR30469">
    <property type="entry name" value="MULTIDRUG RESISTANCE PROTEIN MDTA"/>
    <property type="match status" value="1"/>
</dbReference>
<feature type="coiled-coil region" evidence="2">
    <location>
        <begin position="130"/>
        <end position="171"/>
    </location>
</feature>
<dbReference type="RefSeq" id="WP_108827953.1">
    <property type="nucleotide sequence ID" value="NZ_OMOR01000001.1"/>
</dbReference>
<protein>
    <submittedName>
        <fullName evidence="5">Multidrug resistance protein MdtA</fullName>
    </submittedName>
</protein>
<organism evidence="5 6">
    <name type="scientific">Ascidiaceihabitans donghaensis</name>
    <dbReference type="NCBI Taxonomy" id="1510460"/>
    <lineage>
        <taxon>Bacteria</taxon>
        <taxon>Pseudomonadati</taxon>
        <taxon>Pseudomonadota</taxon>
        <taxon>Alphaproteobacteria</taxon>
        <taxon>Rhodobacterales</taxon>
        <taxon>Paracoccaceae</taxon>
        <taxon>Ascidiaceihabitans</taxon>
    </lineage>
</organism>
<evidence type="ECO:0000313" key="5">
    <source>
        <dbReference type="EMBL" id="SPH20795.1"/>
    </source>
</evidence>
<keyword evidence="3" id="KW-1133">Transmembrane helix</keyword>
<evidence type="ECO:0000313" key="6">
    <source>
        <dbReference type="Proteomes" id="UP000244880"/>
    </source>
</evidence>
<proteinExistence type="inferred from homology"/>
<feature type="transmembrane region" description="Helical" evidence="3">
    <location>
        <begin position="6"/>
        <end position="21"/>
    </location>
</feature>
<dbReference type="AlphaFoldDB" id="A0A2R8BCJ1"/>
<keyword evidence="2" id="KW-0175">Coiled coil</keyword>
<dbReference type="InterPro" id="IPR006143">
    <property type="entry name" value="RND_pump_MFP"/>
</dbReference>
<keyword evidence="3" id="KW-0472">Membrane</keyword>
<comment type="similarity">
    <text evidence="1">Belongs to the membrane fusion protein (MFP) (TC 8.A.1) family.</text>
</comment>
<dbReference type="InterPro" id="IPR058792">
    <property type="entry name" value="Beta-barrel_RND_2"/>
</dbReference>
<feature type="coiled-coil region" evidence="2">
    <location>
        <begin position="217"/>
        <end position="244"/>
    </location>
</feature>
<evidence type="ECO:0000256" key="2">
    <source>
        <dbReference type="SAM" id="Coils"/>
    </source>
</evidence>
<sequence length="431" mass="45276">MRIFPAIMAIVVGVILYFAIIDRQTAITFLQDQGLIPPPGQEEAAPDTAVADTPKPEASANLIKVVARHSQAQKIDSAVILRGQTSADRQVDVRAETSATVTSEPLPKGTFIEAGQLMCELDPGTREASLAEARARLTEAKSRRAEAESRVPEARARLIEARARLDEARVNQNAAVKLSADGFASTTRVKSTEAAVAAADAGVEAANSGLSAAQSGIESADAGIESAQASIAAAEKEITRLQIKAPFAGLLESDTAELGSLLQPGSLCATVIQLNPIKLVAFVPETEVDRIHVGAMAGARLAAGGDVQGKVTFLSKSADPTTRTFRVEIKIPNPDLKIRDGQTAEILIAADGAKAHLLPGSALTLNNEGTLGLRTLNDEAVVQFMPVSLLRDTVDGVWLTGLPDTIDVILVGQEYVTAGVRVAPTFEELSQ</sequence>
<dbReference type="PANTHER" id="PTHR30469:SF29">
    <property type="entry name" value="BLR2860 PROTEIN"/>
    <property type="match status" value="1"/>
</dbReference>
<evidence type="ECO:0000259" key="4">
    <source>
        <dbReference type="Pfam" id="PF25954"/>
    </source>
</evidence>
<dbReference type="Gene3D" id="2.40.30.170">
    <property type="match status" value="1"/>
</dbReference>
<dbReference type="GO" id="GO:0015562">
    <property type="term" value="F:efflux transmembrane transporter activity"/>
    <property type="evidence" value="ECO:0007669"/>
    <property type="project" value="TreeGrafter"/>
</dbReference>
<gene>
    <name evidence="5" type="primary">mdtA_1</name>
    <name evidence="5" type="ORF">ASD8599_01536</name>
</gene>
<feature type="domain" description="CusB-like beta-barrel" evidence="4">
    <location>
        <begin position="279"/>
        <end position="350"/>
    </location>
</feature>
<dbReference type="Proteomes" id="UP000244880">
    <property type="component" value="Unassembled WGS sequence"/>
</dbReference>
<dbReference type="Pfam" id="PF25954">
    <property type="entry name" value="Beta-barrel_RND_2"/>
    <property type="match status" value="1"/>
</dbReference>
<dbReference type="EMBL" id="OMOR01000001">
    <property type="protein sequence ID" value="SPH20795.1"/>
    <property type="molecule type" value="Genomic_DNA"/>
</dbReference>
<keyword evidence="6" id="KW-1185">Reference proteome</keyword>
<dbReference type="SUPFAM" id="SSF111369">
    <property type="entry name" value="HlyD-like secretion proteins"/>
    <property type="match status" value="2"/>
</dbReference>
<dbReference type="GO" id="GO:1990281">
    <property type="term" value="C:efflux pump complex"/>
    <property type="evidence" value="ECO:0007669"/>
    <property type="project" value="TreeGrafter"/>
</dbReference>
<reference evidence="5 6" key="1">
    <citation type="submission" date="2018-03" db="EMBL/GenBank/DDBJ databases">
        <authorList>
            <person name="Keele B.F."/>
        </authorList>
    </citation>
    <scope>NUCLEOTIDE SEQUENCE [LARGE SCALE GENOMIC DNA]</scope>
    <source>
        <strain evidence="5 6">CECT 8599</strain>
    </source>
</reference>
<keyword evidence="3" id="KW-0812">Transmembrane</keyword>
<accession>A0A2R8BCJ1</accession>
<dbReference type="NCBIfam" id="TIGR01730">
    <property type="entry name" value="RND_mfp"/>
    <property type="match status" value="1"/>
</dbReference>
<evidence type="ECO:0000256" key="3">
    <source>
        <dbReference type="SAM" id="Phobius"/>
    </source>
</evidence>